<name>A0ACB9EJ22_ARCLA</name>
<dbReference type="EMBL" id="CM042048">
    <property type="protein sequence ID" value="KAI3758822.1"/>
    <property type="molecule type" value="Genomic_DNA"/>
</dbReference>
<reference evidence="1 2" key="2">
    <citation type="journal article" date="2022" name="Mol. Ecol. Resour.">
        <title>The genomes of chicory, endive, great burdock and yacon provide insights into Asteraceae paleo-polyploidization history and plant inulin production.</title>
        <authorList>
            <person name="Fan W."/>
            <person name="Wang S."/>
            <person name="Wang H."/>
            <person name="Wang A."/>
            <person name="Jiang F."/>
            <person name="Liu H."/>
            <person name="Zhao H."/>
            <person name="Xu D."/>
            <person name="Zhang Y."/>
        </authorList>
    </citation>
    <scope>NUCLEOTIDE SEQUENCE [LARGE SCALE GENOMIC DNA]</scope>
    <source>
        <strain evidence="2">cv. Niubang</strain>
    </source>
</reference>
<reference evidence="2" key="1">
    <citation type="journal article" date="2022" name="Mol. Ecol. Resour.">
        <title>The genomes of chicory, endive, great burdock and yacon provide insights into Asteraceae palaeo-polyploidization history and plant inulin production.</title>
        <authorList>
            <person name="Fan W."/>
            <person name="Wang S."/>
            <person name="Wang H."/>
            <person name="Wang A."/>
            <person name="Jiang F."/>
            <person name="Liu H."/>
            <person name="Zhao H."/>
            <person name="Xu D."/>
            <person name="Zhang Y."/>
        </authorList>
    </citation>
    <scope>NUCLEOTIDE SEQUENCE [LARGE SCALE GENOMIC DNA]</scope>
    <source>
        <strain evidence="2">cv. Niubang</strain>
    </source>
</reference>
<comment type="caution">
    <text evidence="1">The sequence shown here is derived from an EMBL/GenBank/DDBJ whole genome shotgun (WGS) entry which is preliminary data.</text>
</comment>
<accession>A0ACB9EJ22</accession>
<gene>
    <name evidence="1" type="ORF">L6452_06394</name>
</gene>
<keyword evidence="2" id="KW-1185">Reference proteome</keyword>
<sequence>MSTTDERGNTVLSARDMVVLYMPEIPKIEAERNKLRIQNAALVKHIQELKLNLSNSDKTFVCAKCTDNAKSDFAEYAIQALEKVIMVKESVITNLQSQLKTTEQKSSELQAESVELQNKFMAFEEKISALEIQNAKLTKSIQTDKEKSKVETSSTQKLSELSKKTLQEKKDLELRCSKLSKQVSEFEKIVITKRDTFAKERQVLENKITELPKQISTLQDLLEKERQNFKEKKKSFELEKKDAEKRNTKKAKSDLKIKFDTLTSERNTLSEKIKNLEVANSELSEKIRADVIDQSPVDNSTESVCSFKTTSSSIHEKNVFNKKSVKSNNVNSNQIRPSNLFYDKSVDGSASLYVKTLGKNSKKNQMVWRVKSSSDAGKKNASSFKSKTNAKKNREHKGKSFGNSGIYYSTNHLIRIAQKKI</sequence>
<evidence type="ECO:0000313" key="1">
    <source>
        <dbReference type="EMBL" id="KAI3758822.1"/>
    </source>
</evidence>
<organism evidence="1 2">
    <name type="scientific">Arctium lappa</name>
    <name type="common">Greater burdock</name>
    <name type="synonym">Lappa major</name>
    <dbReference type="NCBI Taxonomy" id="4217"/>
    <lineage>
        <taxon>Eukaryota</taxon>
        <taxon>Viridiplantae</taxon>
        <taxon>Streptophyta</taxon>
        <taxon>Embryophyta</taxon>
        <taxon>Tracheophyta</taxon>
        <taxon>Spermatophyta</taxon>
        <taxon>Magnoliopsida</taxon>
        <taxon>eudicotyledons</taxon>
        <taxon>Gunneridae</taxon>
        <taxon>Pentapetalae</taxon>
        <taxon>asterids</taxon>
        <taxon>campanulids</taxon>
        <taxon>Asterales</taxon>
        <taxon>Asteraceae</taxon>
        <taxon>Carduoideae</taxon>
        <taxon>Cardueae</taxon>
        <taxon>Arctiinae</taxon>
        <taxon>Arctium</taxon>
    </lineage>
</organism>
<proteinExistence type="predicted"/>
<dbReference type="Proteomes" id="UP001055879">
    <property type="component" value="Linkage Group LG02"/>
</dbReference>
<protein>
    <submittedName>
        <fullName evidence="1">Uncharacterized protein</fullName>
    </submittedName>
</protein>
<evidence type="ECO:0000313" key="2">
    <source>
        <dbReference type="Proteomes" id="UP001055879"/>
    </source>
</evidence>